<reference evidence="1" key="1">
    <citation type="submission" date="2019-10" db="EMBL/GenBank/DDBJ databases">
        <authorList>
            <consortium name="DOE Joint Genome Institute"/>
            <person name="Kuo A."/>
            <person name="Miyauchi S."/>
            <person name="Kiss E."/>
            <person name="Drula E."/>
            <person name="Kohler A."/>
            <person name="Sanchez-Garcia M."/>
            <person name="Andreopoulos B."/>
            <person name="Barry K.W."/>
            <person name="Bonito G."/>
            <person name="Buee M."/>
            <person name="Carver A."/>
            <person name="Chen C."/>
            <person name="Cichocki N."/>
            <person name="Clum A."/>
            <person name="Culley D."/>
            <person name="Crous P.W."/>
            <person name="Fauchery L."/>
            <person name="Girlanda M."/>
            <person name="Hayes R."/>
            <person name="Keri Z."/>
            <person name="LaButti K."/>
            <person name="Lipzen A."/>
            <person name="Lombard V."/>
            <person name="Magnuson J."/>
            <person name="Maillard F."/>
            <person name="Morin E."/>
            <person name="Murat C."/>
            <person name="Nolan M."/>
            <person name="Ohm R."/>
            <person name="Pangilinan J."/>
            <person name="Pereira M."/>
            <person name="Perotto S."/>
            <person name="Peter M."/>
            <person name="Riley R."/>
            <person name="Sitrit Y."/>
            <person name="Stielow B."/>
            <person name="Szollosi G."/>
            <person name="Zifcakova L."/>
            <person name="Stursova M."/>
            <person name="Spatafora J.W."/>
            <person name="Tedersoo L."/>
            <person name="Vaario L.-M."/>
            <person name="Yamada A."/>
            <person name="Yan M."/>
            <person name="Wang P."/>
            <person name="Xu J."/>
            <person name="Bruns T."/>
            <person name="Baldrian P."/>
            <person name="Vilgalys R."/>
            <person name="Henrissat B."/>
            <person name="Grigoriev I.V."/>
            <person name="Hibbett D."/>
            <person name="Nagy L.G."/>
            <person name="Martin F.M."/>
        </authorList>
    </citation>
    <scope>NUCLEOTIDE SEQUENCE</scope>
    <source>
        <strain evidence="1">BED1</strain>
    </source>
</reference>
<dbReference type="Proteomes" id="UP001194468">
    <property type="component" value="Unassembled WGS sequence"/>
</dbReference>
<name>A0AAD4G7L9_BOLED</name>
<evidence type="ECO:0000313" key="1">
    <source>
        <dbReference type="EMBL" id="KAF8421341.1"/>
    </source>
</evidence>
<dbReference type="EMBL" id="WHUW01000142">
    <property type="protein sequence ID" value="KAF8421341.1"/>
    <property type="molecule type" value="Genomic_DNA"/>
</dbReference>
<organism evidence="1 2">
    <name type="scientific">Boletus edulis BED1</name>
    <dbReference type="NCBI Taxonomy" id="1328754"/>
    <lineage>
        <taxon>Eukaryota</taxon>
        <taxon>Fungi</taxon>
        <taxon>Dikarya</taxon>
        <taxon>Basidiomycota</taxon>
        <taxon>Agaricomycotina</taxon>
        <taxon>Agaricomycetes</taxon>
        <taxon>Agaricomycetidae</taxon>
        <taxon>Boletales</taxon>
        <taxon>Boletineae</taxon>
        <taxon>Boletaceae</taxon>
        <taxon>Boletoideae</taxon>
        <taxon>Boletus</taxon>
    </lineage>
</organism>
<gene>
    <name evidence="1" type="ORF">L210DRAFT_1057595</name>
</gene>
<keyword evidence="2" id="KW-1185">Reference proteome</keyword>
<comment type="caution">
    <text evidence="1">The sequence shown here is derived from an EMBL/GenBank/DDBJ whole genome shotgun (WGS) entry which is preliminary data.</text>
</comment>
<protein>
    <submittedName>
        <fullName evidence="1">Uncharacterized protein</fullName>
    </submittedName>
</protein>
<reference evidence="1" key="2">
    <citation type="journal article" date="2020" name="Nat. Commun.">
        <title>Large-scale genome sequencing of mycorrhizal fungi provides insights into the early evolution of symbiotic traits.</title>
        <authorList>
            <person name="Miyauchi S."/>
            <person name="Kiss E."/>
            <person name="Kuo A."/>
            <person name="Drula E."/>
            <person name="Kohler A."/>
            <person name="Sanchez-Garcia M."/>
            <person name="Morin E."/>
            <person name="Andreopoulos B."/>
            <person name="Barry K.W."/>
            <person name="Bonito G."/>
            <person name="Buee M."/>
            <person name="Carver A."/>
            <person name="Chen C."/>
            <person name="Cichocki N."/>
            <person name="Clum A."/>
            <person name="Culley D."/>
            <person name="Crous P.W."/>
            <person name="Fauchery L."/>
            <person name="Girlanda M."/>
            <person name="Hayes R.D."/>
            <person name="Keri Z."/>
            <person name="LaButti K."/>
            <person name="Lipzen A."/>
            <person name="Lombard V."/>
            <person name="Magnuson J."/>
            <person name="Maillard F."/>
            <person name="Murat C."/>
            <person name="Nolan M."/>
            <person name="Ohm R.A."/>
            <person name="Pangilinan J."/>
            <person name="Pereira M.F."/>
            <person name="Perotto S."/>
            <person name="Peter M."/>
            <person name="Pfister S."/>
            <person name="Riley R."/>
            <person name="Sitrit Y."/>
            <person name="Stielow J.B."/>
            <person name="Szollosi G."/>
            <person name="Zifcakova L."/>
            <person name="Stursova M."/>
            <person name="Spatafora J.W."/>
            <person name="Tedersoo L."/>
            <person name="Vaario L.M."/>
            <person name="Yamada A."/>
            <person name="Yan M."/>
            <person name="Wang P."/>
            <person name="Xu J."/>
            <person name="Bruns T."/>
            <person name="Baldrian P."/>
            <person name="Vilgalys R."/>
            <person name="Dunand C."/>
            <person name="Henrissat B."/>
            <person name="Grigoriev I.V."/>
            <person name="Hibbett D."/>
            <person name="Nagy L.G."/>
            <person name="Martin F.M."/>
        </authorList>
    </citation>
    <scope>NUCLEOTIDE SEQUENCE</scope>
    <source>
        <strain evidence="1">BED1</strain>
    </source>
</reference>
<dbReference type="AlphaFoldDB" id="A0AAD4G7L9"/>
<proteinExistence type="predicted"/>
<sequence length="146" mass="16914">MAYVEMTLPAIPTESIQVDTTVRPSDTVRIPRPSRQRKQVFGYILQFDWIIDFGRKRNVDPQGLMNEFALIADSVELIRDELKMDGEFASVRFLLHGQPDEVAQIYVARNFLRPMRGSTTLALIRAKVEKLKKFLDTTDEPQWMNL</sequence>
<accession>A0AAD4G7L9</accession>
<evidence type="ECO:0000313" key="2">
    <source>
        <dbReference type="Proteomes" id="UP001194468"/>
    </source>
</evidence>